<dbReference type="Pfam" id="PF03938">
    <property type="entry name" value="OmpH"/>
    <property type="match status" value="1"/>
</dbReference>
<organism evidence="5 6">
    <name type="scientific">Novosphingobium piscinae</name>
    <dbReference type="NCBI Taxonomy" id="1507448"/>
    <lineage>
        <taxon>Bacteria</taxon>
        <taxon>Pseudomonadati</taxon>
        <taxon>Pseudomonadota</taxon>
        <taxon>Alphaproteobacteria</taxon>
        <taxon>Sphingomonadales</taxon>
        <taxon>Sphingomonadaceae</taxon>
        <taxon>Novosphingobium</taxon>
    </lineage>
</organism>
<feature type="chain" id="PRO_5031206517" evidence="4">
    <location>
        <begin position="25"/>
        <end position="209"/>
    </location>
</feature>
<evidence type="ECO:0000256" key="3">
    <source>
        <dbReference type="SAM" id="MobiDB-lite"/>
    </source>
</evidence>
<dbReference type="InterPro" id="IPR024930">
    <property type="entry name" value="Skp_dom_sf"/>
</dbReference>
<proteinExistence type="inferred from homology"/>
<accession>A0A7X1FX58</accession>
<dbReference type="PANTHER" id="PTHR35089">
    <property type="entry name" value="CHAPERONE PROTEIN SKP"/>
    <property type="match status" value="1"/>
</dbReference>
<name>A0A7X1FX58_9SPHN</name>
<evidence type="ECO:0000313" key="5">
    <source>
        <dbReference type="EMBL" id="MBC2668581.1"/>
    </source>
</evidence>
<dbReference type="Gene3D" id="3.30.910.20">
    <property type="entry name" value="Skp domain"/>
    <property type="match status" value="1"/>
</dbReference>
<reference evidence="5 6" key="1">
    <citation type="submission" date="2020-08" db="EMBL/GenBank/DDBJ databases">
        <title>The genome sequence of type strain Novosphingobium piscinae KCTC 42194.</title>
        <authorList>
            <person name="Liu Y."/>
        </authorList>
    </citation>
    <scope>NUCLEOTIDE SEQUENCE [LARGE SCALE GENOMIC DNA]</scope>
    <source>
        <strain evidence="5 6">KCTC 42194</strain>
    </source>
</reference>
<dbReference type="SMART" id="SM00935">
    <property type="entry name" value="OmpH"/>
    <property type="match status" value="1"/>
</dbReference>
<comment type="caution">
    <text evidence="5">The sequence shown here is derived from an EMBL/GenBank/DDBJ whole genome shotgun (WGS) entry which is preliminary data.</text>
</comment>
<protein>
    <submittedName>
        <fullName evidence="5">OmpH family outer membrane protein</fullName>
    </submittedName>
</protein>
<feature type="region of interest" description="Disordered" evidence="3">
    <location>
        <begin position="188"/>
        <end position="209"/>
    </location>
</feature>
<evidence type="ECO:0000313" key="6">
    <source>
        <dbReference type="Proteomes" id="UP000551327"/>
    </source>
</evidence>
<dbReference type="GO" id="GO:0051082">
    <property type="term" value="F:unfolded protein binding"/>
    <property type="evidence" value="ECO:0007669"/>
    <property type="project" value="InterPro"/>
</dbReference>
<evidence type="ECO:0000256" key="1">
    <source>
        <dbReference type="ARBA" id="ARBA00009091"/>
    </source>
</evidence>
<gene>
    <name evidence="5" type="ORF">H7F53_05440</name>
</gene>
<dbReference type="InterPro" id="IPR005632">
    <property type="entry name" value="Chaperone_Skp"/>
</dbReference>
<dbReference type="EMBL" id="JACLAX010000004">
    <property type="protein sequence ID" value="MBC2668581.1"/>
    <property type="molecule type" value="Genomic_DNA"/>
</dbReference>
<evidence type="ECO:0000256" key="2">
    <source>
        <dbReference type="ARBA" id="ARBA00022729"/>
    </source>
</evidence>
<dbReference type="PANTHER" id="PTHR35089:SF1">
    <property type="entry name" value="CHAPERONE PROTEIN SKP"/>
    <property type="match status" value="1"/>
</dbReference>
<evidence type="ECO:0000256" key="4">
    <source>
        <dbReference type="SAM" id="SignalP"/>
    </source>
</evidence>
<comment type="similarity">
    <text evidence="1">Belongs to the Skp family.</text>
</comment>
<keyword evidence="6" id="KW-1185">Reference proteome</keyword>
<dbReference type="AlphaFoldDB" id="A0A7X1FX58"/>
<sequence length="209" mass="21925">MSKNLIPAALAATLVALSPAQAQAQAALAPAKVAVVDLDRITRECNACKVASAALQGQVAAYEARANQLQTSLRPEAQYLEGALKALNGKEPDAALRTRVETFQRNQQAAGQELQTQQATLQRNQGYVREQLLTKLQTLYVPTMTKRGATVLVEVGTTLAYDPQFDVTNDLLAALNASLTTLQAVAPAQAAPGQTPAPAPAATPTPGGR</sequence>
<feature type="signal peptide" evidence="4">
    <location>
        <begin position="1"/>
        <end position="24"/>
    </location>
</feature>
<dbReference type="Proteomes" id="UP000551327">
    <property type="component" value="Unassembled WGS sequence"/>
</dbReference>
<dbReference type="GO" id="GO:0050821">
    <property type="term" value="P:protein stabilization"/>
    <property type="evidence" value="ECO:0007669"/>
    <property type="project" value="TreeGrafter"/>
</dbReference>
<keyword evidence="2 4" id="KW-0732">Signal</keyword>
<dbReference type="RefSeq" id="WP_185678474.1">
    <property type="nucleotide sequence ID" value="NZ_JACLAX010000004.1"/>
</dbReference>
<dbReference type="GO" id="GO:0005829">
    <property type="term" value="C:cytosol"/>
    <property type="evidence" value="ECO:0007669"/>
    <property type="project" value="TreeGrafter"/>
</dbReference>
<dbReference type="SUPFAM" id="SSF111384">
    <property type="entry name" value="OmpH-like"/>
    <property type="match status" value="1"/>
</dbReference>